<organism evidence="1 2">
    <name type="scientific">Paenibacillus eucommiae</name>
    <dbReference type="NCBI Taxonomy" id="1355755"/>
    <lineage>
        <taxon>Bacteria</taxon>
        <taxon>Bacillati</taxon>
        <taxon>Bacillota</taxon>
        <taxon>Bacilli</taxon>
        <taxon>Bacillales</taxon>
        <taxon>Paenibacillaceae</taxon>
        <taxon>Paenibacillus</taxon>
    </lineage>
</organism>
<comment type="caution">
    <text evidence="1">The sequence shown here is derived from an EMBL/GenBank/DDBJ whole genome shotgun (WGS) entry which is preliminary data.</text>
</comment>
<proteinExistence type="predicted"/>
<evidence type="ECO:0000313" key="1">
    <source>
        <dbReference type="EMBL" id="MBP1993319.1"/>
    </source>
</evidence>
<gene>
    <name evidence="1" type="ORF">J2Z66_004940</name>
</gene>
<sequence>MKDGTPIKQEFLKDVMKQILSCKHCTEIVSESSKTPIRCTKYAGSLVPISVNLATCITCGDYKLK</sequence>
<evidence type="ECO:0000313" key="2">
    <source>
        <dbReference type="Proteomes" id="UP001519287"/>
    </source>
</evidence>
<reference evidence="1 2" key="1">
    <citation type="submission" date="2021-03" db="EMBL/GenBank/DDBJ databases">
        <title>Genomic Encyclopedia of Type Strains, Phase IV (KMG-IV): sequencing the most valuable type-strain genomes for metagenomic binning, comparative biology and taxonomic classification.</title>
        <authorList>
            <person name="Goeker M."/>
        </authorList>
    </citation>
    <scope>NUCLEOTIDE SEQUENCE [LARGE SCALE GENOMIC DNA]</scope>
    <source>
        <strain evidence="1 2">DSM 26048</strain>
    </source>
</reference>
<name>A0ABS4J0E9_9BACL</name>
<protein>
    <submittedName>
        <fullName evidence="1">DNA polymerase elongation subunit (Family B)</fullName>
    </submittedName>
</protein>
<dbReference type="Proteomes" id="UP001519287">
    <property type="component" value="Unassembled WGS sequence"/>
</dbReference>
<keyword evidence="2" id="KW-1185">Reference proteome</keyword>
<dbReference type="EMBL" id="JAGGLB010000018">
    <property type="protein sequence ID" value="MBP1993319.1"/>
    <property type="molecule type" value="Genomic_DNA"/>
</dbReference>
<accession>A0ABS4J0E9</accession>